<proteinExistence type="predicted"/>
<feature type="non-terminal residue" evidence="1">
    <location>
        <position position="1"/>
    </location>
</feature>
<sequence length="168" mass="18173">SSVHPATHETDRTTSFTTPVHTTILNTMFTPAPTATFAIHTCDKFATLSNIAYGNVFSHPAASDCSQGDHRSSEALVFQLCHTNQILNWTKGPSVFDNCAQIPLYTPVATFIQESFIPNGGQAGIFVGCLPNGFKMAAQQCFTNSSILHIETGGHLTLDPSLYHVVLF</sequence>
<dbReference type="AlphaFoldDB" id="A0AAE0SQG5"/>
<accession>A0AAE0SQG5</accession>
<dbReference type="Proteomes" id="UP001195483">
    <property type="component" value="Unassembled WGS sequence"/>
</dbReference>
<evidence type="ECO:0000313" key="1">
    <source>
        <dbReference type="EMBL" id="KAK3596316.1"/>
    </source>
</evidence>
<reference evidence="1" key="1">
    <citation type="journal article" date="2021" name="Genome Biol. Evol.">
        <title>A High-Quality Reference Genome for a Parasitic Bivalve with Doubly Uniparental Inheritance (Bivalvia: Unionida).</title>
        <authorList>
            <person name="Smith C.H."/>
        </authorList>
    </citation>
    <scope>NUCLEOTIDE SEQUENCE</scope>
    <source>
        <strain evidence="1">CHS0354</strain>
    </source>
</reference>
<reference evidence="1" key="2">
    <citation type="journal article" date="2021" name="Genome Biol. Evol.">
        <title>Developing a high-quality reference genome for a parasitic bivalve with doubly uniparental inheritance (Bivalvia: Unionida).</title>
        <authorList>
            <person name="Smith C.H."/>
        </authorList>
    </citation>
    <scope>NUCLEOTIDE SEQUENCE</scope>
    <source>
        <strain evidence="1">CHS0354</strain>
        <tissue evidence="1">Mantle</tissue>
    </source>
</reference>
<gene>
    <name evidence="1" type="ORF">CHS0354_031648</name>
</gene>
<dbReference type="EMBL" id="JAEAOA010001889">
    <property type="protein sequence ID" value="KAK3596316.1"/>
    <property type="molecule type" value="Genomic_DNA"/>
</dbReference>
<comment type="caution">
    <text evidence="1">The sequence shown here is derived from an EMBL/GenBank/DDBJ whole genome shotgun (WGS) entry which is preliminary data.</text>
</comment>
<evidence type="ECO:0000313" key="2">
    <source>
        <dbReference type="Proteomes" id="UP001195483"/>
    </source>
</evidence>
<organism evidence="1 2">
    <name type="scientific">Potamilus streckersoni</name>
    <dbReference type="NCBI Taxonomy" id="2493646"/>
    <lineage>
        <taxon>Eukaryota</taxon>
        <taxon>Metazoa</taxon>
        <taxon>Spiralia</taxon>
        <taxon>Lophotrochozoa</taxon>
        <taxon>Mollusca</taxon>
        <taxon>Bivalvia</taxon>
        <taxon>Autobranchia</taxon>
        <taxon>Heteroconchia</taxon>
        <taxon>Palaeoheterodonta</taxon>
        <taxon>Unionida</taxon>
        <taxon>Unionoidea</taxon>
        <taxon>Unionidae</taxon>
        <taxon>Ambleminae</taxon>
        <taxon>Lampsilini</taxon>
        <taxon>Potamilus</taxon>
    </lineage>
</organism>
<protein>
    <submittedName>
        <fullName evidence="1">Uncharacterized protein</fullName>
    </submittedName>
</protein>
<name>A0AAE0SQG5_9BIVA</name>
<reference evidence="1" key="3">
    <citation type="submission" date="2023-05" db="EMBL/GenBank/DDBJ databases">
        <authorList>
            <person name="Smith C.H."/>
        </authorList>
    </citation>
    <scope>NUCLEOTIDE SEQUENCE</scope>
    <source>
        <strain evidence="1">CHS0354</strain>
        <tissue evidence="1">Mantle</tissue>
    </source>
</reference>
<keyword evidence="2" id="KW-1185">Reference proteome</keyword>